<keyword evidence="3" id="KW-1185">Reference proteome</keyword>
<feature type="transmembrane region" description="Helical" evidence="1">
    <location>
        <begin position="64"/>
        <end position="81"/>
    </location>
</feature>
<feature type="transmembrane region" description="Helical" evidence="1">
    <location>
        <begin position="6"/>
        <end position="24"/>
    </location>
</feature>
<keyword evidence="1" id="KW-0472">Membrane</keyword>
<keyword evidence="1" id="KW-0812">Transmembrane</keyword>
<name>A0A4R6XAX2_9GAMM</name>
<dbReference type="RefSeq" id="WP_099017476.1">
    <property type="nucleotide sequence ID" value="NZ_NIHB01000001.1"/>
</dbReference>
<sequence length="83" mass="9175">MDKETFGLYAYVFLVTVANIYLWLGVVQGGSAPRSGKVVGLIVLLAIGAIFSDKFSRNQFAPTFIRAGSLIGMTLMFFMLYNR</sequence>
<reference evidence="2 3" key="1">
    <citation type="submission" date="2019-03" db="EMBL/GenBank/DDBJ databases">
        <title>Genomic Encyclopedia of Type Strains, Phase IV (KMG-IV): sequencing the most valuable type-strain genomes for metagenomic binning, comparative biology and taxonomic classification.</title>
        <authorList>
            <person name="Goeker M."/>
        </authorList>
    </citation>
    <scope>NUCLEOTIDE SEQUENCE [LARGE SCALE GENOMIC DNA]</scope>
    <source>
        <strain evidence="2 3">DSM 25488</strain>
    </source>
</reference>
<evidence type="ECO:0000313" key="3">
    <source>
        <dbReference type="Proteomes" id="UP000295724"/>
    </source>
</evidence>
<protein>
    <submittedName>
        <fullName evidence="2">Uncharacterized protein</fullName>
    </submittedName>
</protein>
<dbReference type="AlphaFoldDB" id="A0A4R6XAX2"/>
<gene>
    <name evidence="2" type="ORF">C8D91_2925</name>
</gene>
<dbReference type="Proteomes" id="UP000295724">
    <property type="component" value="Unassembled WGS sequence"/>
</dbReference>
<feature type="transmembrane region" description="Helical" evidence="1">
    <location>
        <begin position="36"/>
        <end position="52"/>
    </location>
</feature>
<keyword evidence="1" id="KW-1133">Transmembrane helix</keyword>
<dbReference type="EMBL" id="SNZB01000009">
    <property type="protein sequence ID" value="TDR14654.1"/>
    <property type="molecule type" value="Genomic_DNA"/>
</dbReference>
<accession>A0A4R6XAX2</accession>
<comment type="caution">
    <text evidence="2">The sequence shown here is derived from an EMBL/GenBank/DDBJ whole genome shotgun (WGS) entry which is preliminary data.</text>
</comment>
<proteinExistence type="predicted"/>
<evidence type="ECO:0000256" key="1">
    <source>
        <dbReference type="SAM" id="Phobius"/>
    </source>
</evidence>
<evidence type="ECO:0000313" key="2">
    <source>
        <dbReference type="EMBL" id="TDR14654.1"/>
    </source>
</evidence>
<organism evidence="2 3">
    <name type="scientific">Marinicella litoralis</name>
    <dbReference type="NCBI Taxonomy" id="644220"/>
    <lineage>
        <taxon>Bacteria</taxon>
        <taxon>Pseudomonadati</taxon>
        <taxon>Pseudomonadota</taxon>
        <taxon>Gammaproteobacteria</taxon>
        <taxon>Lysobacterales</taxon>
        <taxon>Marinicellaceae</taxon>
        <taxon>Marinicella</taxon>
    </lineage>
</organism>